<evidence type="ECO:0000256" key="3">
    <source>
        <dbReference type="ARBA" id="ARBA00022723"/>
    </source>
</evidence>
<dbReference type="GO" id="GO:0046872">
    <property type="term" value="F:metal ion binding"/>
    <property type="evidence" value="ECO:0007669"/>
    <property type="project" value="UniProtKB-KW"/>
</dbReference>
<dbReference type="SUPFAM" id="SSF46626">
    <property type="entry name" value="Cytochrome c"/>
    <property type="match status" value="1"/>
</dbReference>
<keyword evidence="2 6" id="KW-0349">Heme</keyword>
<proteinExistence type="predicted"/>
<keyword evidence="10" id="KW-1185">Reference proteome</keyword>
<dbReference type="Proteomes" id="UP000441389">
    <property type="component" value="Unassembled WGS sequence"/>
</dbReference>
<evidence type="ECO:0000256" key="5">
    <source>
        <dbReference type="ARBA" id="ARBA00023004"/>
    </source>
</evidence>
<comment type="caution">
    <text evidence="9">The sequence shown here is derived from an EMBL/GenBank/DDBJ whole genome shotgun (WGS) entry which is preliminary data.</text>
</comment>
<feature type="domain" description="Cytochrome c" evidence="8">
    <location>
        <begin position="43"/>
        <end position="141"/>
    </location>
</feature>
<dbReference type="GO" id="GO:0020037">
    <property type="term" value="F:heme binding"/>
    <property type="evidence" value="ECO:0007669"/>
    <property type="project" value="InterPro"/>
</dbReference>
<evidence type="ECO:0000259" key="8">
    <source>
        <dbReference type="PROSITE" id="PS51007"/>
    </source>
</evidence>
<feature type="signal peptide" evidence="7">
    <location>
        <begin position="1"/>
        <end position="20"/>
    </location>
</feature>
<dbReference type="Gene3D" id="1.10.760.10">
    <property type="entry name" value="Cytochrome c-like domain"/>
    <property type="match status" value="1"/>
</dbReference>
<feature type="chain" id="PRO_5026166288" evidence="7">
    <location>
        <begin position="21"/>
        <end position="141"/>
    </location>
</feature>
<sequence>MKTRLLLLCALALAACSKGADNGSTNEAAVPAAPDKAFAALTGDAAAGEAAFVQCRLCHTVEPGKNLIGPSLHQVVGRKAGSLPGFTYSTAMKNSGITWTGEQLYRFLAAPAKTVPGTRMAFAGLKDPQRRADLIAYLETK</sequence>
<name>A0A6I4J1B4_9SPHN</name>
<dbReference type="InterPro" id="IPR009056">
    <property type="entry name" value="Cyt_c-like_dom"/>
</dbReference>
<evidence type="ECO:0000256" key="4">
    <source>
        <dbReference type="ARBA" id="ARBA00022982"/>
    </source>
</evidence>
<keyword evidence="4" id="KW-0249">Electron transport</keyword>
<dbReference type="PANTHER" id="PTHR11961">
    <property type="entry name" value="CYTOCHROME C"/>
    <property type="match status" value="1"/>
</dbReference>
<dbReference type="InterPro" id="IPR036909">
    <property type="entry name" value="Cyt_c-like_dom_sf"/>
</dbReference>
<dbReference type="PROSITE" id="PS51257">
    <property type="entry name" value="PROKAR_LIPOPROTEIN"/>
    <property type="match status" value="1"/>
</dbReference>
<dbReference type="EMBL" id="WQMS01000013">
    <property type="protein sequence ID" value="MVO78410.1"/>
    <property type="molecule type" value="Genomic_DNA"/>
</dbReference>
<dbReference type="GO" id="GO:0009055">
    <property type="term" value="F:electron transfer activity"/>
    <property type="evidence" value="ECO:0007669"/>
    <property type="project" value="InterPro"/>
</dbReference>
<evidence type="ECO:0000256" key="2">
    <source>
        <dbReference type="ARBA" id="ARBA00022617"/>
    </source>
</evidence>
<protein>
    <submittedName>
        <fullName evidence="9">C-type cytochrome</fullName>
    </submittedName>
</protein>
<evidence type="ECO:0000313" key="10">
    <source>
        <dbReference type="Proteomes" id="UP000441389"/>
    </source>
</evidence>
<dbReference type="Pfam" id="PF00034">
    <property type="entry name" value="Cytochrom_C"/>
    <property type="match status" value="1"/>
</dbReference>
<evidence type="ECO:0000313" key="9">
    <source>
        <dbReference type="EMBL" id="MVO78410.1"/>
    </source>
</evidence>
<evidence type="ECO:0000256" key="1">
    <source>
        <dbReference type="ARBA" id="ARBA00022448"/>
    </source>
</evidence>
<keyword evidence="7" id="KW-0732">Signal</keyword>
<keyword evidence="1" id="KW-0813">Transport</keyword>
<dbReference type="AlphaFoldDB" id="A0A6I4J1B4"/>
<reference evidence="9 10" key="1">
    <citation type="submission" date="2019-12" db="EMBL/GenBank/DDBJ databases">
        <authorList>
            <person name="Huq M.A."/>
        </authorList>
    </citation>
    <scope>NUCLEOTIDE SEQUENCE [LARGE SCALE GENOMIC DNA]</scope>
    <source>
        <strain evidence="9 10">MAH-20</strain>
    </source>
</reference>
<dbReference type="PRINTS" id="PR00604">
    <property type="entry name" value="CYTCHRMECIAB"/>
</dbReference>
<evidence type="ECO:0000256" key="6">
    <source>
        <dbReference type="PROSITE-ProRule" id="PRU00433"/>
    </source>
</evidence>
<accession>A0A6I4J1B4</accession>
<evidence type="ECO:0000256" key="7">
    <source>
        <dbReference type="SAM" id="SignalP"/>
    </source>
</evidence>
<dbReference type="RefSeq" id="WP_157027357.1">
    <property type="nucleotide sequence ID" value="NZ_WQMS01000013.1"/>
</dbReference>
<keyword evidence="5 6" id="KW-0408">Iron</keyword>
<dbReference type="InterPro" id="IPR002327">
    <property type="entry name" value="Cyt_c_1A/1B"/>
</dbReference>
<gene>
    <name evidence="9" type="ORF">GON01_10755</name>
</gene>
<keyword evidence="3 6" id="KW-0479">Metal-binding</keyword>
<dbReference type="PROSITE" id="PS51007">
    <property type="entry name" value="CYTC"/>
    <property type="match status" value="1"/>
</dbReference>
<organism evidence="9 10">
    <name type="scientific">Sphingomonas horti</name>
    <dbReference type="NCBI Taxonomy" id="2682842"/>
    <lineage>
        <taxon>Bacteria</taxon>
        <taxon>Pseudomonadati</taxon>
        <taxon>Pseudomonadota</taxon>
        <taxon>Alphaproteobacteria</taxon>
        <taxon>Sphingomonadales</taxon>
        <taxon>Sphingomonadaceae</taxon>
        <taxon>Sphingomonas</taxon>
    </lineage>
</organism>